<comment type="subcellular location">
    <subcellularLocation>
        <location evidence="1">Membrane</location>
        <topology evidence="1">Multi-pass membrane protein</topology>
    </subcellularLocation>
</comment>
<proteinExistence type="predicted"/>
<dbReference type="OrthoDB" id="433124at2759"/>
<dbReference type="GO" id="GO:0005783">
    <property type="term" value="C:endoplasmic reticulum"/>
    <property type="evidence" value="ECO:0007669"/>
    <property type="project" value="TreeGrafter"/>
</dbReference>
<feature type="compositionally biased region" description="Polar residues" evidence="6">
    <location>
        <begin position="10"/>
        <end position="26"/>
    </location>
</feature>
<dbReference type="InterPro" id="IPR051987">
    <property type="entry name" value="Sigma-2_receptor-like"/>
</dbReference>
<accession>A0A9W8JDJ2</accession>
<evidence type="ECO:0000313" key="9">
    <source>
        <dbReference type="EMBL" id="KAJ2932627.1"/>
    </source>
</evidence>
<reference evidence="9" key="1">
    <citation type="submission" date="2022-06" db="EMBL/GenBank/DDBJ databases">
        <title>Genome Sequence of Candolleomyces eurysporus.</title>
        <authorList>
            <person name="Buettner E."/>
        </authorList>
    </citation>
    <scope>NUCLEOTIDE SEQUENCE</scope>
    <source>
        <strain evidence="9">VTCC 930004</strain>
    </source>
</reference>
<dbReference type="PANTHER" id="PTHR31204:SF1">
    <property type="entry name" value="SIGMA INTRACELLULAR RECEPTOR 2"/>
    <property type="match status" value="1"/>
</dbReference>
<dbReference type="PROSITE" id="PS51751">
    <property type="entry name" value="EXPERA"/>
    <property type="match status" value="1"/>
</dbReference>
<evidence type="ECO:0000256" key="1">
    <source>
        <dbReference type="ARBA" id="ARBA00004141"/>
    </source>
</evidence>
<dbReference type="Pfam" id="PF05241">
    <property type="entry name" value="EBP"/>
    <property type="match status" value="1"/>
</dbReference>
<gene>
    <name evidence="9" type="ORF">H1R20_g4477</name>
</gene>
<keyword evidence="4 5" id="KW-0472">Membrane</keyword>
<evidence type="ECO:0000313" key="10">
    <source>
        <dbReference type="Proteomes" id="UP001140091"/>
    </source>
</evidence>
<sequence>MILDTKHSESAPTPSSPACESPTSGSWVLPGPSPGEAYGRKGPCILRNMGSRGRDRLYIGFFLIQIPATIILDLQAVFPHWLVPAQAKYLGDLYMSMTNDPIVGSVAGYFGEGVQREFVWLWWFMWIEVLFRLPTYFYAAYNLYYNTNVSRFDLNNALC</sequence>
<evidence type="ECO:0000256" key="7">
    <source>
        <dbReference type="SAM" id="Phobius"/>
    </source>
</evidence>
<dbReference type="EMBL" id="JANBPK010000767">
    <property type="protein sequence ID" value="KAJ2932627.1"/>
    <property type="molecule type" value="Genomic_DNA"/>
</dbReference>
<dbReference type="PANTHER" id="PTHR31204">
    <property type="entry name" value="SIGMA INTRACELLULAR RECEPTOR 2"/>
    <property type="match status" value="1"/>
</dbReference>
<comment type="caution">
    <text evidence="9">The sequence shown here is derived from an EMBL/GenBank/DDBJ whole genome shotgun (WGS) entry which is preliminary data.</text>
</comment>
<feature type="transmembrane region" description="Helical" evidence="7">
    <location>
        <begin position="120"/>
        <end position="141"/>
    </location>
</feature>
<evidence type="ECO:0000256" key="6">
    <source>
        <dbReference type="SAM" id="MobiDB-lite"/>
    </source>
</evidence>
<dbReference type="Proteomes" id="UP001140091">
    <property type="component" value="Unassembled WGS sequence"/>
</dbReference>
<dbReference type="AlphaFoldDB" id="A0A9W8JDJ2"/>
<keyword evidence="3 5" id="KW-1133">Transmembrane helix</keyword>
<keyword evidence="2 5" id="KW-0812">Transmembrane</keyword>
<evidence type="ECO:0000256" key="3">
    <source>
        <dbReference type="ARBA" id="ARBA00022989"/>
    </source>
</evidence>
<dbReference type="GO" id="GO:0016020">
    <property type="term" value="C:membrane"/>
    <property type="evidence" value="ECO:0007669"/>
    <property type="project" value="UniProtKB-SubCell"/>
</dbReference>
<protein>
    <recommendedName>
        <fullName evidence="8">EXPERA domain-containing protein</fullName>
    </recommendedName>
</protein>
<evidence type="ECO:0000256" key="2">
    <source>
        <dbReference type="ARBA" id="ARBA00022692"/>
    </source>
</evidence>
<keyword evidence="10" id="KW-1185">Reference proteome</keyword>
<evidence type="ECO:0000256" key="5">
    <source>
        <dbReference type="PROSITE-ProRule" id="PRU01087"/>
    </source>
</evidence>
<feature type="transmembrane region" description="Helical" evidence="7">
    <location>
        <begin position="57"/>
        <end position="78"/>
    </location>
</feature>
<feature type="region of interest" description="Disordered" evidence="6">
    <location>
        <begin position="1"/>
        <end position="26"/>
    </location>
</feature>
<evidence type="ECO:0000259" key="8">
    <source>
        <dbReference type="PROSITE" id="PS51751"/>
    </source>
</evidence>
<evidence type="ECO:0000256" key="4">
    <source>
        <dbReference type="ARBA" id="ARBA00023136"/>
    </source>
</evidence>
<organism evidence="9 10">
    <name type="scientific">Candolleomyces eurysporus</name>
    <dbReference type="NCBI Taxonomy" id="2828524"/>
    <lineage>
        <taxon>Eukaryota</taxon>
        <taxon>Fungi</taxon>
        <taxon>Dikarya</taxon>
        <taxon>Basidiomycota</taxon>
        <taxon>Agaricomycotina</taxon>
        <taxon>Agaricomycetes</taxon>
        <taxon>Agaricomycetidae</taxon>
        <taxon>Agaricales</taxon>
        <taxon>Agaricineae</taxon>
        <taxon>Psathyrellaceae</taxon>
        <taxon>Candolleomyces</taxon>
    </lineage>
</organism>
<dbReference type="InterPro" id="IPR033118">
    <property type="entry name" value="EXPERA"/>
</dbReference>
<feature type="non-terminal residue" evidence="9">
    <location>
        <position position="159"/>
    </location>
</feature>
<name>A0A9W8JDJ2_9AGAR</name>
<feature type="domain" description="EXPERA" evidence="8">
    <location>
        <begin position="54"/>
        <end position="159"/>
    </location>
</feature>